<dbReference type="Gene3D" id="1.10.10.60">
    <property type="entry name" value="Homeodomain-like"/>
    <property type="match status" value="1"/>
</dbReference>
<evidence type="ECO:0000313" key="3">
    <source>
        <dbReference type="EMBL" id="CAF0916277.1"/>
    </source>
</evidence>
<evidence type="ECO:0000259" key="2">
    <source>
        <dbReference type="Pfam" id="PF03184"/>
    </source>
</evidence>
<dbReference type="InterPro" id="IPR004875">
    <property type="entry name" value="DDE_SF_endonuclease_dom"/>
</dbReference>
<feature type="region of interest" description="Disordered" evidence="1">
    <location>
        <begin position="300"/>
        <end position="400"/>
    </location>
</feature>
<feature type="compositionally biased region" description="Acidic residues" evidence="1">
    <location>
        <begin position="330"/>
        <end position="339"/>
    </location>
</feature>
<sequence>MLEGSDKLYSDIIEWINQSRADGACLSGKSIKARALMLARNIGMENFKAITSKGRVWPENSVDNIKKFIKKARDLNTIRPNDQIYNIDETTIYLDSSENYTYDKKGAKRIVANTSGNERTRISIAIGASATGKKLPIVLIIPRKKELKNFSVPSNVVLVYKPSGTFNSKTEKTNSLLGSCHTSSETLKFLEDLNIEYSFIPPRLTSLVQPADVCWLKSFKKHYYEKWSNWFLNDHKSFTKNGNLKSPGYAKAIQWISEIWNEFNPSIIKSSFQVCGITSDQNTHFHSTLKHFLTNGPINEYVDSNDGENELEGFENNSESELYSSNENNSSEEEEEERESEVSFTDSGIETDGENHYSNEVYLRSSQEQTFSVTTENSTSDDNQSINDAQSSDDELSSDDDVLYILNKGKKNQNEDEIDFEDEAYSSNKEKSIDNESLVKKNKRFFSQNITLRRSKRFKNN</sequence>
<dbReference type="Pfam" id="PF03184">
    <property type="entry name" value="DDE_1"/>
    <property type="match status" value="1"/>
</dbReference>
<feature type="compositionally biased region" description="Polar residues" evidence="1">
    <location>
        <begin position="364"/>
        <end position="387"/>
    </location>
</feature>
<proteinExistence type="predicted"/>
<protein>
    <recommendedName>
        <fullName evidence="2">DDE-1 domain-containing protein</fullName>
    </recommendedName>
</protein>
<dbReference type="PANTHER" id="PTHR19303">
    <property type="entry name" value="TRANSPOSON"/>
    <property type="match status" value="1"/>
</dbReference>
<dbReference type="OrthoDB" id="2162928at2759"/>
<dbReference type="GO" id="GO:0003677">
    <property type="term" value="F:DNA binding"/>
    <property type="evidence" value="ECO:0007669"/>
    <property type="project" value="TreeGrafter"/>
</dbReference>
<accession>A0A814ARJ6</accession>
<keyword evidence="4" id="KW-1185">Reference proteome</keyword>
<gene>
    <name evidence="3" type="ORF">OXX778_LOCUS12164</name>
</gene>
<name>A0A814ARJ6_9BILA</name>
<dbReference type="GO" id="GO:0005634">
    <property type="term" value="C:nucleus"/>
    <property type="evidence" value="ECO:0007669"/>
    <property type="project" value="TreeGrafter"/>
</dbReference>
<dbReference type="PANTHER" id="PTHR19303:SF73">
    <property type="entry name" value="PROTEIN PDC2"/>
    <property type="match status" value="1"/>
</dbReference>
<organism evidence="3 4">
    <name type="scientific">Brachionus calyciflorus</name>
    <dbReference type="NCBI Taxonomy" id="104777"/>
    <lineage>
        <taxon>Eukaryota</taxon>
        <taxon>Metazoa</taxon>
        <taxon>Spiralia</taxon>
        <taxon>Gnathifera</taxon>
        <taxon>Rotifera</taxon>
        <taxon>Eurotatoria</taxon>
        <taxon>Monogononta</taxon>
        <taxon>Pseudotrocha</taxon>
        <taxon>Ploima</taxon>
        <taxon>Brachionidae</taxon>
        <taxon>Brachionus</taxon>
    </lineage>
</organism>
<dbReference type="InterPro" id="IPR050863">
    <property type="entry name" value="CenT-Element_Derived"/>
</dbReference>
<evidence type="ECO:0000256" key="1">
    <source>
        <dbReference type="SAM" id="MobiDB-lite"/>
    </source>
</evidence>
<feature type="compositionally biased region" description="Acidic residues" evidence="1">
    <location>
        <begin position="303"/>
        <end position="313"/>
    </location>
</feature>
<evidence type="ECO:0000313" key="4">
    <source>
        <dbReference type="Proteomes" id="UP000663879"/>
    </source>
</evidence>
<comment type="caution">
    <text evidence="3">The sequence shown here is derived from an EMBL/GenBank/DDBJ whole genome shotgun (WGS) entry which is preliminary data.</text>
</comment>
<dbReference type="Proteomes" id="UP000663879">
    <property type="component" value="Unassembled WGS sequence"/>
</dbReference>
<reference evidence="3" key="1">
    <citation type="submission" date="2021-02" db="EMBL/GenBank/DDBJ databases">
        <authorList>
            <person name="Nowell W R."/>
        </authorList>
    </citation>
    <scope>NUCLEOTIDE SEQUENCE</scope>
    <source>
        <strain evidence="3">Ploen Becks lab</strain>
    </source>
</reference>
<feature type="compositionally biased region" description="Low complexity" evidence="1">
    <location>
        <begin position="315"/>
        <end position="329"/>
    </location>
</feature>
<feature type="domain" description="DDE-1" evidence="2">
    <location>
        <begin position="181"/>
        <end position="272"/>
    </location>
</feature>
<dbReference type="EMBL" id="CAJNOC010002162">
    <property type="protein sequence ID" value="CAF0916277.1"/>
    <property type="molecule type" value="Genomic_DNA"/>
</dbReference>
<dbReference type="AlphaFoldDB" id="A0A814ARJ6"/>
<feature type="compositionally biased region" description="Acidic residues" evidence="1">
    <location>
        <begin position="391"/>
        <end position="400"/>
    </location>
</feature>